<dbReference type="PATRIC" id="fig|1352357.3.peg.65"/>
<dbReference type="InterPro" id="IPR027417">
    <property type="entry name" value="P-loop_NTPase"/>
</dbReference>
<evidence type="ECO:0000256" key="3">
    <source>
        <dbReference type="ARBA" id="ARBA00022806"/>
    </source>
</evidence>
<dbReference type="GO" id="GO:0005829">
    <property type="term" value="C:cytosol"/>
    <property type="evidence" value="ECO:0007669"/>
    <property type="project" value="TreeGrafter"/>
</dbReference>
<dbReference type="GO" id="GO:0003677">
    <property type="term" value="F:DNA binding"/>
    <property type="evidence" value="ECO:0007669"/>
    <property type="project" value="InterPro"/>
</dbReference>
<dbReference type="Gene3D" id="3.40.50.300">
    <property type="entry name" value="P-loop containing nucleotide triphosphate hydrolases"/>
    <property type="match status" value="1"/>
</dbReference>
<dbReference type="SUPFAM" id="SSF52540">
    <property type="entry name" value="P-loop containing nucleoside triphosphate hydrolases"/>
    <property type="match status" value="1"/>
</dbReference>
<keyword evidence="1" id="KW-0547">Nucleotide-binding</keyword>
<dbReference type="GO" id="GO:0000725">
    <property type="term" value="P:recombinational repair"/>
    <property type="evidence" value="ECO:0007669"/>
    <property type="project" value="TreeGrafter"/>
</dbReference>
<evidence type="ECO:0000259" key="5">
    <source>
        <dbReference type="Pfam" id="PF00580"/>
    </source>
</evidence>
<organism evidence="6 7">
    <name type="scientific">Helicobacter pylori SouthAfrica50</name>
    <dbReference type="NCBI Taxonomy" id="1352357"/>
    <lineage>
        <taxon>Bacteria</taxon>
        <taxon>Pseudomonadati</taxon>
        <taxon>Campylobacterota</taxon>
        <taxon>Epsilonproteobacteria</taxon>
        <taxon>Campylobacterales</taxon>
        <taxon>Helicobacteraceae</taxon>
        <taxon>Helicobacter</taxon>
    </lineage>
</organism>
<protein>
    <submittedName>
        <fullName evidence="6">UvrD/REP helicase family protein</fullName>
    </submittedName>
</protein>
<evidence type="ECO:0000313" key="7">
    <source>
        <dbReference type="Proteomes" id="UP000015816"/>
    </source>
</evidence>
<dbReference type="EMBL" id="AVNI01000001">
    <property type="protein sequence ID" value="EQD89673.1"/>
    <property type="molecule type" value="Genomic_DNA"/>
</dbReference>
<evidence type="ECO:0000256" key="1">
    <source>
        <dbReference type="ARBA" id="ARBA00022741"/>
    </source>
</evidence>
<keyword evidence="3 6" id="KW-0347">Helicase</keyword>
<evidence type="ECO:0000256" key="4">
    <source>
        <dbReference type="ARBA" id="ARBA00022840"/>
    </source>
</evidence>
<evidence type="ECO:0000313" key="6">
    <source>
        <dbReference type="EMBL" id="EQD89673.1"/>
    </source>
</evidence>
<comment type="caution">
    <text evidence="6">The sequence shown here is derived from an EMBL/GenBank/DDBJ whole genome shotgun (WGS) entry which is preliminary data.</text>
</comment>
<dbReference type="Pfam" id="PF00580">
    <property type="entry name" value="UvrD-helicase"/>
    <property type="match status" value="1"/>
</dbReference>
<reference evidence="6 7" key="1">
    <citation type="journal article" date="2013" name="Genome Announc.">
        <title>Genome Sequences of Three hpAfrica2 Strains of Helicobacter pylori.</title>
        <authorList>
            <person name="Duncan S.S."/>
            <person name="Bertoli M.T."/>
            <person name="Kersulyte D."/>
            <person name="Valk P.L."/>
            <person name="Tamma S."/>
            <person name="Segal I."/>
            <person name="McClain M.S."/>
            <person name="Cover T.L."/>
            <person name="Berg D.E."/>
        </authorList>
    </citation>
    <scope>NUCLEOTIDE SEQUENCE [LARGE SCALE GENOMIC DNA]</scope>
    <source>
        <strain evidence="6 7">SouthAfrica50</strain>
    </source>
</reference>
<dbReference type="GO" id="GO:0005524">
    <property type="term" value="F:ATP binding"/>
    <property type="evidence" value="ECO:0007669"/>
    <property type="project" value="UniProtKB-KW"/>
</dbReference>
<sequence length="70" mass="7826">MDTKRQCMALKASAGSGKTFALSVRFLALLFKGANPSEILTLTFTKKATAEMKERILDYLKILQKENSEK</sequence>
<dbReference type="Proteomes" id="UP000015816">
    <property type="component" value="Unassembled WGS sequence"/>
</dbReference>
<gene>
    <name evidence="6" type="ORF">HPSA50_0065</name>
</gene>
<evidence type="ECO:0000256" key="2">
    <source>
        <dbReference type="ARBA" id="ARBA00022801"/>
    </source>
</evidence>
<feature type="domain" description="UvrD-like helicase ATP-binding" evidence="5">
    <location>
        <begin position="6"/>
        <end position="61"/>
    </location>
</feature>
<dbReference type="PANTHER" id="PTHR11070:SF67">
    <property type="entry name" value="DNA 3'-5' HELICASE"/>
    <property type="match status" value="1"/>
</dbReference>
<accession>T2SBC6</accession>
<dbReference type="GO" id="GO:0043138">
    <property type="term" value="F:3'-5' DNA helicase activity"/>
    <property type="evidence" value="ECO:0007669"/>
    <property type="project" value="TreeGrafter"/>
</dbReference>
<dbReference type="InterPro" id="IPR000212">
    <property type="entry name" value="DNA_helicase_UvrD/REP"/>
</dbReference>
<dbReference type="InterPro" id="IPR014016">
    <property type="entry name" value="UvrD-like_ATP-bd"/>
</dbReference>
<keyword evidence="2" id="KW-0378">Hydrolase</keyword>
<keyword evidence="4" id="KW-0067">ATP-binding</keyword>
<dbReference type="PANTHER" id="PTHR11070">
    <property type="entry name" value="UVRD / RECB / PCRA DNA HELICASE FAMILY MEMBER"/>
    <property type="match status" value="1"/>
</dbReference>
<proteinExistence type="predicted"/>
<dbReference type="GO" id="GO:0016787">
    <property type="term" value="F:hydrolase activity"/>
    <property type="evidence" value="ECO:0007669"/>
    <property type="project" value="UniProtKB-KW"/>
</dbReference>
<dbReference type="AlphaFoldDB" id="T2SBC6"/>
<name>T2SBC6_HELPX</name>